<accession>A0A412AWM4</accession>
<evidence type="ECO:0000313" key="2">
    <source>
        <dbReference type="EMBL" id="RGQ39566.1"/>
    </source>
</evidence>
<dbReference type="InterPro" id="IPR007539">
    <property type="entry name" value="DUF551"/>
</dbReference>
<evidence type="ECO:0000259" key="1">
    <source>
        <dbReference type="Pfam" id="PF04448"/>
    </source>
</evidence>
<organism evidence="2 3">
    <name type="scientific">[Clostridium] leptum</name>
    <dbReference type="NCBI Taxonomy" id="1535"/>
    <lineage>
        <taxon>Bacteria</taxon>
        <taxon>Bacillati</taxon>
        <taxon>Bacillota</taxon>
        <taxon>Clostridia</taxon>
        <taxon>Eubacteriales</taxon>
        <taxon>Oscillospiraceae</taxon>
        <taxon>Oscillospiraceae incertae sedis</taxon>
    </lineage>
</organism>
<comment type="caution">
    <text evidence="2">The sequence shown here is derived from an EMBL/GenBank/DDBJ whole genome shotgun (WGS) entry which is preliminary data.</text>
</comment>
<feature type="domain" description="DUF551" evidence="1">
    <location>
        <begin position="5"/>
        <end position="66"/>
    </location>
</feature>
<protein>
    <submittedName>
        <fullName evidence="2">DUF551 domain-containing protein</fullName>
    </submittedName>
</protein>
<proteinExistence type="predicted"/>
<dbReference type="Proteomes" id="UP000284751">
    <property type="component" value="Unassembled WGS sequence"/>
</dbReference>
<reference evidence="2 3" key="1">
    <citation type="submission" date="2018-08" db="EMBL/GenBank/DDBJ databases">
        <title>A genome reference for cultivated species of the human gut microbiota.</title>
        <authorList>
            <person name="Zou Y."/>
            <person name="Xue W."/>
            <person name="Luo G."/>
        </authorList>
    </citation>
    <scope>NUCLEOTIDE SEQUENCE [LARGE SCALE GENOMIC DNA]</scope>
    <source>
        <strain evidence="2 3">AF28-26</strain>
    </source>
</reference>
<name>A0A412AWM4_9FIRM</name>
<sequence length="68" mass="8008">MTNNGWISVEDRLPEDGKYLCVVKDKKGNSWTVPTEWSVEMRSWFGEFGEIKNMVTYWQPLPEPPEED</sequence>
<evidence type="ECO:0000313" key="3">
    <source>
        <dbReference type="Proteomes" id="UP000284751"/>
    </source>
</evidence>
<gene>
    <name evidence="2" type="ORF">DWY99_08645</name>
</gene>
<dbReference type="AlphaFoldDB" id="A0A412AWM4"/>
<dbReference type="Pfam" id="PF04448">
    <property type="entry name" value="DUF551"/>
    <property type="match status" value="1"/>
</dbReference>
<dbReference type="EMBL" id="QRTC01000032">
    <property type="protein sequence ID" value="RGQ39566.1"/>
    <property type="molecule type" value="Genomic_DNA"/>
</dbReference>